<feature type="compositionally biased region" description="Low complexity" evidence="1">
    <location>
        <begin position="149"/>
        <end position="173"/>
    </location>
</feature>
<feature type="region of interest" description="Disordered" evidence="1">
    <location>
        <begin position="122"/>
        <end position="173"/>
    </location>
</feature>
<name>A0A7W7D4C6_9ACTN</name>
<dbReference type="AlphaFoldDB" id="A0A7W7D4C6"/>
<evidence type="ECO:0000313" key="3">
    <source>
        <dbReference type="EMBL" id="MBB4700082.1"/>
    </source>
</evidence>
<gene>
    <name evidence="3" type="ORF">BJ982_001626</name>
</gene>
<proteinExistence type="predicted"/>
<evidence type="ECO:0000313" key="4">
    <source>
        <dbReference type="Proteomes" id="UP000542210"/>
    </source>
</evidence>
<dbReference type="InterPro" id="IPR055849">
    <property type="entry name" value="DUF7426"/>
</dbReference>
<dbReference type="EMBL" id="JACHND010000001">
    <property type="protein sequence ID" value="MBB4700082.1"/>
    <property type="molecule type" value="Genomic_DNA"/>
</dbReference>
<sequence length="173" mass="18178">MPRFAPIAEFLGETLDLPVLVHGKEKTYSVAPCSAEVGLRLTARFSDAKKKAADSDDADEEVVDDETEADLYRAALGGVYDELVADGVPYPTLKIVGHTAVIWHVYGEKAAALYWGAGGDPKRLTTSDSTSTSENPETPAAARSTRKPASASGTTRSRTRARTGGTSSSAGSS</sequence>
<reference evidence="3 4" key="1">
    <citation type="submission" date="2020-08" db="EMBL/GenBank/DDBJ databases">
        <title>Sequencing the genomes of 1000 actinobacteria strains.</title>
        <authorList>
            <person name="Klenk H.-P."/>
        </authorList>
    </citation>
    <scope>NUCLEOTIDE SEQUENCE [LARGE SCALE GENOMIC DNA]</scope>
    <source>
        <strain evidence="3 4">DSM 45784</strain>
    </source>
</reference>
<organism evidence="3 4">
    <name type="scientific">Sphaerisporangium siamense</name>
    <dbReference type="NCBI Taxonomy" id="795645"/>
    <lineage>
        <taxon>Bacteria</taxon>
        <taxon>Bacillati</taxon>
        <taxon>Actinomycetota</taxon>
        <taxon>Actinomycetes</taxon>
        <taxon>Streptosporangiales</taxon>
        <taxon>Streptosporangiaceae</taxon>
        <taxon>Sphaerisporangium</taxon>
    </lineage>
</organism>
<dbReference type="Proteomes" id="UP000542210">
    <property type="component" value="Unassembled WGS sequence"/>
</dbReference>
<evidence type="ECO:0000259" key="2">
    <source>
        <dbReference type="Pfam" id="PF24201"/>
    </source>
</evidence>
<protein>
    <recommendedName>
        <fullName evidence="2">DUF7426 domain-containing protein</fullName>
    </recommendedName>
</protein>
<evidence type="ECO:0000256" key="1">
    <source>
        <dbReference type="SAM" id="MobiDB-lite"/>
    </source>
</evidence>
<accession>A0A7W7D4C6</accession>
<feature type="domain" description="DUF7426" evidence="2">
    <location>
        <begin position="7"/>
        <end position="148"/>
    </location>
</feature>
<dbReference type="Pfam" id="PF24201">
    <property type="entry name" value="DUF7426"/>
    <property type="match status" value="1"/>
</dbReference>
<dbReference type="RefSeq" id="WP_184877975.1">
    <property type="nucleotide sequence ID" value="NZ_BOOV01000009.1"/>
</dbReference>
<feature type="compositionally biased region" description="Polar residues" evidence="1">
    <location>
        <begin position="126"/>
        <end position="136"/>
    </location>
</feature>
<keyword evidence="4" id="KW-1185">Reference proteome</keyword>
<comment type="caution">
    <text evidence="3">The sequence shown here is derived from an EMBL/GenBank/DDBJ whole genome shotgun (WGS) entry which is preliminary data.</text>
</comment>